<dbReference type="EMBL" id="LJCO01000014">
    <property type="protein sequence ID" value="KPV45113.1"/>
    <property type="molecule type" value="Genomic_DNA"/>
</dbReference>
<dbReference type="Gene3D" id="3.40.190.170">
    <property type="entry name" value="Bacterial extracellular solute-binding protein, family 7"/>
    <property type="match status" value="1"/>
</dbReference>
<evidence type="ECO:0000256" key="2">
    <source>
        <dbReference type="ARBA" id="ARBA00022448"/>
    </source>
</evidence>
<evidence type="ECO:0008006" key="6">
    <source>
        <dbReference type="Google" id="ProtNLM"/>
    </source>
</evidence>
<dbReference type="NCBIfam" id="TIGR00787">
    <property type="entry name" value="dctP"/>
    <property type="match status" value="1"/>
</dbReference>
<dbReference type="InterPro" id="IPR038404">
    <property type="entry name" value="TRAP_DctP_sf"/>
</dbReference>
<reference evidence="4 5" key="1">
    <citation type="submission" date="2015-09" db="EMBL/GenBank/DDBJ databases">
        <title>Draft genome sequence of Alicyclobacillus ferrooxydans DSM 22381.</title>
        <authorList>
            <person name="Hemp J."/>
        </authorList>
    </citation>
    <scope>NUCLEOTIDE SEQUENCE [LARGE SCALE GENOMIC DNA]</scope>
    <source>
        <strain evidence="4 5">TC-34</strain>
    </source>
</reference>
<comment type="caution">
    <text evidence="4">The sequence shown here is derived from an EMBL/GenBank/DDBJ whole genome shotgun (WGS) entry which is preliminary data.</text>
</comment>
<organism evidence="4 5">
    <name type="scientific">Alicyclobacillus ferrooxydans</name>
    <dbReference type="NCBI Taxonomy" id="471514"/>
    <lineage>
        <taxon>Bacteria</taxon>
        <taxon>Bacillati</taxon>
        <taxon>Bacillota</taxon>
        <taxon>Bacilli</taxon>
        <taxon>Bacillales</taxon>
        <taxon>Alicyclobacillaceae</taxon>
        <taxon>Alicyclobacillus</taxon>
    </lineage>
</organism>
<accession>A0A0P9D6Y1</accession>
<dbReference type="InterPro" id="IPR018389">
    <property type="entry name" value="DctP_fam"/>
</dbReference>
<evidence type="ECO:0000256" key="3">
    <source>
        <dbReference type="ARBA" id="ARBA00022729"/>
    </source>
</evidence>
<evidence type="ECO:0000256" key="1">
    <source>
        <dbReference type="ARBA" id="ARBA00009023"/>
    </source>
</evidence>
<dbReference type="STRING" id="471514.AN477_03765"/>
<dbReference type="PIRSF" id="PIRSF006470">
    <property type="entry name" value="DctB"/>
    <property type="match status" value="1"/>
</dbReference>
<keyword evidence="5" id="KW-1185">Reference proteome</keyword>
<dbReference type="AlphaFoldDB" id="A0A0P9D6Y1"/>
<evidence type="ECO:0000313" key="5">
    <source>
        <dbReference type="Proteomes" id="UP000050482"/>
    </source>
</evidence>
<gene>
    <name evidence="4" type="ORF">AN477_03765</name>
</gene>
<dbReference type="RefSeq" id="WP_054967844.1">
    <property type="nucleotide sequence ID" value="NZ_LJCO01000014.1"/>
</dbReference>
<sequence length="353" mass="39542">MKSILGIIAFVVFGLLTAVIVAFPNVLSPAALPYDYEQQGLDRQIIIKFAYVTTENTPKGLAAQKFAQLVSQNTHGRVKVELFPDGSLYNEFDEIDALERGNIQMCAPSFSIVSAQIPQWSIMDLPFAFANENAVSAAFNGDIGKQLLQTLSSRNMVGLALWKNGFRQLTNDKRPLVQPTDLAGLKFRTETSDVSEAEFRQLGATASALPFNQLYSALATHAADGEENSASNIYTQKLYQVQQYMTIANISYLGYAVLMNKQFWAQLPPDIRQEIQQAMNETTVWERQKALQVNQEQLQALENTQTHMEILTLTSSEKQTWLTALQPVYSEYASQFGSRLMNDLKQIQQEYGP</sequence>
<dbReference type="Pfam" id="PF03480">
    <property type="entry name" value="DctP"/>
    <property type="match status" value="1"/>
</dbReference>
<protein>
    <recommendedName>
        <fullName evidence="6">C4-dicarboxylate ABC transporter</fullName>
    </recommendedName>
</protein>
<comment type="similarity">
    <text evidence="1">Belongs to the bacterial solute-binding protein 7 family.</text>
</comment>
<dbReference type="PATRIC" id="fig|471514.4.peg.620"/>
<keyword evidence="2" id="KW-0813">Transport</keyword>
<evidence type="ECO:0000313" key="4">
    <source>
        <dbReference type="EMBL" id="KPV45113.1"/>
    </source>
</evidence>
<dbReference type="NCBIfam" id="NF037995">
    <property type="entry name" value="TRAP_S1"/>
    <property type="match status" value="1"/>
</dbReference>
<name>A0A0P9D6Y1_9BACL</name>
<dbReference type="GO" id="GO:0055085">
    <property type="term" value="P:transmembrane transport"/>
    <property type="evidence" value="ECO:0007669"/>
    <property type="project" value="InterPro"/>
</dbReference>
<dbReference type="GO" id="GO:0030288">
    <property type="term" value="C:outer membrane-bounded periplasmic space"/>
    <property type="evidence" value="ECO:0007669"/>
    <property type="project" value="InterPro"/>
</dbReference>
<proteinExistence type="inferred from homology"/>
<dbReference type="PANTHER" id="PTHR33376">
    <property type="match status" value="1"/>
</dbReference>
<dbReference type="Proteomes" id="UP000050482">
    <property type="component" value="Unassembled WGS sequence"/>
</dbReference>
<dbReference type="InterPro" id="IPR004682">
    <property type="entry name" value="TRAP_DctP"/>
</dbReference>
<dbReference type="OrthoDB" id="9776801at2"/>
<keyword evidence="3" id="KW-0732">Signal</keyword>
<dbReference type="PANTHER" id="PTHR33376:SF7">
    <property type="entry name" value="C4-DICARBOXYLATE-BINDING PROTEIN DCTB"/>
    <property type="match status" value="1"/>
</dbReference>